<evidence type="ECO:0000313" key="2">
    <source>
        <dbReference type="EMBL" id="PRB98995.1"/>
    </source>
</evidence>
<sequence length="285" mass="32590">MSRSTDSNSALHPFPKTMGRVQWTEKSSNNERTLEGWALPLHLSEYNNQYWVKLTLQSPDTQQSLLLKIPCDSISTSPNKSIQQTPEAFAHMYIQGANNNAPETEERFKPVGDIEITVDESTGNTTLNFEGSFTDTAPELREIKCCCEWPGTTLASQRSIFEWTEGQTQYKTEGWLTYSNTSKAWYLTSEEGEWNTPQYRDWVIYIYCDDENEQIINKTFMTNDGKSNFYYRPHGGGTYEGAYNVTLTLTQQPLRCEATFKNKIGDRLDMTNGTFQPIKEPTPPS</sequence>
<comment type="caution">
    <text evidence="2">The sequence shown here is derived from an EMBL/GenBank/DDBJ whole genome shotgun (WGS) entry which is preliminary data.</text>
</comment>
<dbReference type="Proteomes" id="UP000239458">
    <property type="component" value="Unassembled WGS sequence"/>
</dbReference>
<dbReference type="RefSeq" id="WP_105227727.1">
    <property type="nucleotide sequence ID" value="NZ_PCQE01000038.1"/>
</dbReference>
<organism evidence="2 3">
    <name type="scientific">Pseudomonas cedrina</name>
    <dbReference type="NCBI Taxonomy" id="651740"/>
    <lineage>
        <taxon>Bacteria</taxon>
        <taxon>Pseudomonadati</taxon>
        <taxon>Pseudomonadota</taxon>
        <taxon>Gammaproteobacteria</taxon>
        <taxon>Pseudomonadales</taxon>
        <taxon>Pseudomonadaceae</taxon>
        <taxon>Pseudomonas</taxon>
    </lineage>
</organism>
<evidence type="ECO:0000256" key="1">
    <source>
        <dbReference type="SAM" id="MobiDB-lite"/>
    </source>
</evidence>
<reference evidence="2 3" key="1">
    <citation type="submission" date="2017-09" db="EMBL/GenBank/DDBJ databases">
        <title>Genomic, metabolic, and phenotypic characteristics of bacterial isolates from the natural microbiome of the model nematode Caenorhabditis elegans.</title>
        <authorList>
            <person name="Zimmermann J."/>
            <person name="Obeng N."/>
            <person name="Yang W."/>
            <person name="Obeng O."/>
            <person name="Kissoyan K."/>
            <person name="Pees B."/>
            <person name="Dirksen P."/>
            <person name="Hoppner M."/>
            <person name="Franke A."/>
            <person name="Rosenstiel P."/>
            <person name="Leippe M."/>
            <person name="Dierking K."/>
            <person name="Kaleta C."/>
            <person name="Schulenburg H."/>
        </authorList>
    </citation>
    <scope>NUCLEOTIDE SEQUENCE [LARGE SCALE GENOMIC DNA]</scope>
    <source>
        <strain evidence="2 3">MYb184</strain>
    </source>
</reference>
<name>A0A2S9DJM1_PSECE</name>
<feature type="compositionally biased region" description="Polar residues" evidence="1">
    <location>
        <begin position="1"/>
        <end position="10"/>
    </location>
</feature>
<gene>
    <name evidence="2" type="ORF">CQ006_19945</name>
</gene>
<feature type="region of interest" description="Disordered" evidence="1">
    <location>
        <begin position="1"/>
        <end position="27"/>
    </location>
</feature>
<evidence type="ECO:0000313" key="3">
    <source>
        <dbReference type="Proteomes" id="UP000239458"/>
    </source>
</evidence>
<dbReference type="AlphaFoldDB" id="A0A2S9DJM1"/>
<proteinExistence type="predicted"/>
<dbReference type="EMBL" id="PCQE01000038">
    <property type="protein sequence ID" value="PRB98995.1"/>
    <property type="molecule type" value="Genomic_DNA"/>
</dbReference>
<accession>A0A2S9DJM1</accession>
<protein>
    <submittedName>
        <fullName evidence="2">Uncharacterized protein</fullName>
    </submittedName>
</protein>